<comment type="subcellular location">
    <subcellularLocation>
        <location evidence="1 7">Cell membrane</location>
        <topology evidence="1 7">Multi-pass membrane protein</topology>
    </subcellularLocation>
</comment>
<keyword evidence="9" id="KW-0732">Signal</keyword>
<proteinExistence type="inferred from homology"/>
<evidence type="ECO:0000259" key="10">
    <source>
        <dbReference type="Pfam" id="PF09335"/>
    </source>
</evidence>
<dbReference type="GO" id="GO:0005886">
    <property type="term" value="C:plasma membrane"/>
    <property type="evidence" value="ECO:0007669"/>
    <property type="project" value="UniProtKB-SubCell"/>
</dbReference>
<feature type="transmembrane region" description="Helical" evidence="7">
    <location>
        <begin position="77"/>
        <end position="102"/>
    </location>
</feature>
<feature type="region of interest" description="Disordered" evidence="8">
    <location>
        <begin position="220"/>
        <end position="244"/>
    </location>
</feature>
<dbReference type="KEGG" id="smao:CAG99_15095"/>
<evidence type="ECO:0000256" key="7">
    <source>
        <dbReference type="RuleBase" id="RU366058"/>
    </source>
</evidence>
<evidence type="ECO:0000313" key="11">
    <source>
        <dbReference type="EMBL" id="ARQ72376.1"/>
    </source>
</evidence>
<feature type="transmembrane region" description="Helical" evidence="7">
    <location>
        <begin position="48"/>
        <end position="65"/>
    </location>
</feature>
<evidence type="ECO:0000256" key="2">
    <source>
        <dbReference type="ARBA" id="ARBA00008640"/>
    </source>
</evidence>
<feature type="transmembrane region" description="Helical" evidence="7">
    <location>
        <begin position="160"/>
        <end position="186"/>
    </location>
</feature>
<dbReference type="Pfam" id="PF09335">
    <property type="entry name" value="VTT_dom"/>
    <property type="match status" value="1"/>
</dbReference>
<dbReference type="OrthoDB" id="4143972at2"/>
<reference evidence="11 12" key="1">
    <citation type="submission" date="2017-05" db="EMBL/GenBank/DDBJ databases">
        <title>Complete genome sequence of Streptomyces sp. SCSIO 03032 revealed the diverse biosynthetic pathways for its bioactive secondary metabolites.</title>
        <authorList>
            <person name="Ma L."/>
            <person name="Zhu Y."/>
            <person name="Zhang W."/>
            <person name="Zhang G."/>
            <person name="Tian X."/>
            <person name="Zhang S."/>
            <person name="Zhang C."/>
        </authorList>
    </citation>
    <scope>NUCLEOTIDE SEQUENCE [LARGE SCALE GENOMIC DNA]</scope>
    <source>
        <strain evidence="11 12">SCSIO 03032</strain>
    </source>
</reference>
<dbReference type="Proteomes" id="UP000194218">
    <property type="component" value="Chromosome"/>
</dbReference>
<organism evidence="11 12">
    <name type="scientific">Streptomyces marincola</name>
    <dbReference type="NCBI Taxonomy" id="2878388"/>
    <lineage>
        <taxon>Bacteria</taxon>
        <taxon>Bacillati</taxon>
        <taxon>Actinomycetota</taxon>
        <taxon>Actinomycetes</taxon>
        <taxon>Kitasatosporales</taxon>
        <taxon>Streptomycetaceae</taxon>
        <taxon>Streptomyces</taxon>
    </lineage>
</organism>
<accession>A0A1W7D5R1</accession>
<feature type="transmembrane region" description="Helical" evidence="7">
    <location>
        <begin position="192"/>
        <end position="210"/>
    </location>
</feature>
<feature type="transmembrane region" description="Helical" evidence="7">
    <location>
        <begin position="132"/>
        <end position="153"/>
    </location>
</feature>
<keyword evidence="5 7" id="KW-1133">Transmembrane helix</keyword>
<evidence type="ECO:0000256" key="1">
    <source>
        <dbReference type="ARBA" id="ARBA00004651"/>
    </source>
</evidence>
<gene>
    <name evidence="11" type="ORF">CAG99_15095</name>
</gene>
<evidence type="ECO:0000313" key="12">
    <source>
        <dbReference type="Proteomes" id="UP000194218"/>
    </source>
</evidence>
<keyword evidence="3 7" id="KW-1003">Cell membrane</keyword>
<dbReference type="PANTHER" id="PTHR12677">
    <property type="entry name" value="GOLGI APPARATUS MEMBRANE PROTEIN TVP38-RELATED"/>
    <property type="match status" value="1"/>
</dbReference>
<keyword evidence="4 7" id="KW-0812">Transmembrane</keyword>
<protein>
    <recommendedName>
        <fullName evidence="7">TVP38/TMEM64 family membrane protein</fullName>
    </recommendedName>
</protein>
<name>A0A1W7D5R1_9ACTN</name>
<dbReference type="EMBL" id="CP021121">
    <property type="protein sequence ID" value="ARQ72376.1"/>
    <property type="molecule type" value="Genomic_DNA"/>
</dbReference>
<evidence type="ECO:0000256" key="8">
    <source>
        <dbReference type="SAM" id="MobiDB-lite"/>
    </source>
</evidence>
<evidence type="ECO:0000256" key="4">
    <source>
        <dbReference type="ARBA" id="ARBA00022692"/>
    </source>
</evidence>
<feature type="chain" id="PRO_5012596999" description="TVP38/TMEM64 family membrane protein" evidence="9">
    <location>
        <begin position="39"/>
        <end position="244"/>
    </location>
</feature>
<feature type="domain" description="VTT" evidence="10">
    <location>
        <begin position="65"/>
        <end position="183"/>
    </location>
</feature>
<comment type="similarity">
    <text evidence="2 7">Belongs to the TVP38/TMEM64 family.</text>
</comment>
<feature type="signal peptide" evidence="9">
    <location>
        <begin position="1"/>
        <end position="38"/>
    </location>
</feature>
<evidence type="ECO:0000256" key="9">
    <source>
        <dbReference type="SAM" id="SignalP"/>
    </source>
</evidence>
<dbReference type="PANTHER" id="PTHR12677:SF59">
    <property type="entry name" value="GOLGI APPARATUS MEMBRANE PROTEIN TVP38-RELATED"/>
    <property type="match status" value="1"/>
</dbReference>
<evidence type="ECO:0000256" key="5">
    <source>
        <dbReference type="ARBA" id="ARBA00022989"/>
    </source>
</evidence>
<dbReference type="AlphaFoldDB" id="A0A1W7D5R1"/>
<keyword evidence="12" id="KW-1185">Reference proteome</keyword>
<keyword evidence="6 7" id="KW-0472">Membrane</keyword>
<evidence type="ECO:0000256" key="6">
    <source>
        <dbReference type="ARBA" id="ARBA00023136"/>
    </source>
</evidence>
<dbReference type="InterPro" id="IPR032816">
    <property type="entry name" value="VTT_dom"/>
</dbReference>
<evidence type="ECO:0000256" key="3">
    <source>
        <dbReference type="ARBA" id="ARBA00022475"/>
    </source>
</evidence>
<sequence length="244" mass="23911">MHAEERAAERAAHRARAARPRLALLALLLALAAGAAFAAGGDAVPGTGSWPLFVAGYALGTLAFVPKPALTAAAGAAFGAAPGIAVAAAGTALGALLAFGAARLLGRDAVGPLLARHRATAALEERLARRPFTGVLVLRLVPVMPFAAVNLGAGVCRVGWLPFTAATLIGTLPGNAAYALAGAAAAAPASPALWSAAALALALTACAALWRRGRLRAARQPAGSPAGRACAGQPAGPGPREGPG</sequence>
<dbReference type="InterPro" id="IPR015414">
    <property type="entry name" value="TMEM64"/>
</dbReference>